<accession>A0ABR5A2E4</accession>
<gene>
    <name evidence="1" type="ORF">SD71_15790</name>
</gene>
<sequence length="114" mass="13732">MNNEYVSIMLSHKATLSKRWSREVREIYPDLPLDSDENIDNYLDYIMKLEILADDHPIFNSIPKWSKISLDRYNYIEYILITTNIWRKIILETVEMVAIENQIDIYQLIKKVHI</sequence>
<comment type="caution">
    <text evidence="1">The sequence shown here is derived from an EMBL/GenBank/DDBJ whole genome shotgun (WGS) entry which is preliminary data.</text>
</comment>
<dbReference type="EMBL" id="JXAL01000024">
    <property type="protein sequence ID" value="KIL35107.1"/>
    <property type="molecule type" value="Genomic_DNA"/>
</dbReference>
<dbReference type="Proteomes" id="UP000054526">
    <property type="component" value="Unassembled WGS sequence"/>
</dbReference>
<evidence type="ECO:0000313" key="1">
    <source>
        <dbReference type="EMBL" id="KIL35107.1"/>
    </source>
</evidence>
<dbReference type="RefSeq" id="WP_041065144.1">
    <property type="nucleotide sequence ID" value="NZ_JXAL01000024.1"/>
</dbReference>
<name>A0ABR5A2E4_9BACL</name>
<protein>
    <submittedName>
        <fullName evidence="1">Uncharacterized protein</fullName>
    </submittedName>
</protein>
<reference evidence="1 2" key="1">
    <citation type="submission" date="2014-12" db="EMBL/GenBank/DDBJ databases">
        <title>Draft genome sequence of Cohnella kolymensis strain B-2846.</title>
        <authorList>
            <person name="Karlyshev A.V."/>
            <person name="Kudryashova E.B."/>
        </authorList>
    </citation>
    <scope>NUCLEOTIDE SEQUENCE [LARGE SCALE GENOMIC DNA]</scope>
    <source>
        <strain evidence="1 2">VKM B-2846</strain>
    </source>
</reference>
<keyword evidence="2" id="KW-1185">Reference proteome</keyword>
<proteinExistence type="predicted"/>
<organism evidence="1 2">
    <name type="scientific">Cohnella kolymensis</name>
    <dbReference type="NCBI Taxonomy" id="1590652"/>
    <lineage>
        <taxon>Bacteria</taxon>
        <taxon>Bacillati</taxon>
        <taxon>Bacillota</taxon>
        <taxon>Bacilli</taxon>
        <taxon>Bacillales</taxon>
        <taxon>Paenibacillaceae</taxon>
        <taxon>Cohnella</taxon>
    </lineage>
</organism>
<evidence type="ECO:0000313" key="2">
    <source>
        <dbReference type="Proteomes" id="UP000054526"/>
    </source>
</evidence>